<accession>A0A1C8ZN33</accession>
<dbReference type="EMBL" id="QTQX01000018">
    <property type="protein sequence ID" value="RQT23294.1"/>
    <property type="molecule type" value="Genomic_DNA"/>
</dbReference>
<dbReference type="KEGG" id="bcon:NL30_33705"/>
<gene>
    <name evidence="1" type="ORF">DF037_25330</name>
</gene>
<reference evidence="1 2" key="1">
    <citation type="submission" date="2018-08" db="EMBL/GenBank/DDBJ databases">
        <title>Comparative analysis of Burkholderia isolates from Puerto Rico.</title>
        <authorList>
            <person name="Hall C."/>
            <person name="Sahl J."/>
            <person name="Wagner D."/>
        </authorList>
    </citation>
    <scope>NUCLEOTIDE SEQUENCE [LARGE SCALE GENOMIC DNA]</scope>
    <source>
        <strain evidence="1 2">Bp9001</strain>
    </source>
</reference>
<dbReference type="Proteomes" id="UP000269271">
    <property type="component" value="Unassembled WGS sequence"/>
</dbReference>
<organism evidence="1 2">
    <name type="scientific">Burkholderia contaminans</name>
    <dbReference type="NCBI Taxonomy" id="488447"/>
    <lineage>
        <taxon>Bacteria</taxon>
        <taxon>Pseudomonadati</taxon>
        <taxon>Pseudomonadota</taxon>
        <taxon>Betaproteobacteria</taxon>
        <taxon>Burkholderiales</taxon>
        <taxon>Burkholderiaceae</taxon>
        <taxon>Burkholderia</taxon>
        <taxon>Burkholderia cepacia complex</taxon>
    </lineage>
</organism>
<protein>
    <submittedName>
        <fullName evidence="1">DUF2889 domain-containing protein</fullName>
    </submittedName>
</protein>
<dbReference type="AlphaFoldDB" id="A0A0G3Z562"/>
<dbReference type="Pfam" id="PF11136">
    <property type="entry name" value="DUF2889"/>
    <property type="match status" value="1"/>
</dbReference>
<evidence type="ECO:0000313" key="2">
    <source>
        <dbReference type="Proteomes" id="UP000269271"/>
    </source>
</evidence>
<accession>A0A0G3Z562</accession>
<sequence length="194" mass="21425">MVPPHDIPHDGVTREEIHHRQIDMRGYRRSDGRFEVTACLSDRKTFDFTPPGGTRTVAALSPIHDLGVTLVFDADMVVRAVSTFLRSHPYAQCPGGGDSLQALVGLRIGAGWNSEIRKRLPSCDTCTHLKELLGPIATTAYQTMVGMRKSSLEARDSDGKPLKIDSCHAYGASRDLVKRLWPEYHRPSETTKGG</sequence>
<proteinExistence type="predicted"/>
<name>A0A0G3Z562_9BURK</name>
<dbReference type="RefSeq" id="WP_046547220.1">
    <property type="nucleotide sequence ID" value="NZ_CABVQR010000002.1"/>
</dbReference>
<evidence type="ECO:0000313" key="1">
    <source>
        <dbReference type="EMBL" id="RQT23294.1"/>
    </source>
</evidence>
<comment type="caution">
    <text evidence="1">The sequence shown here is derived from an EMBL/GenBank/DDBJ whole genome shotgun (WGS) entry which is preliminary data.</text>
</comment>
<dbReference type="InterPro" id="IPR021312">
    <property type="entry name" value="DUF2889"/>
</dbReference>